<dbReference type="InterPro" id="IPR010982">
    <property type="entry name" value="Lambda_DNA-bd_dom_sf"/>
</dbReference>
<dbReference type="Gene3D" id="3.30.450.180">
    <property type="match status" value="1"/>
</dbReference>
<dbReference type="PANTHER" id="PTHR35010">
    <property type="entry name" value="BLL4672 PROTEIN-RELATED"/>
    <property type="match status" value="1"/>
</dbReference>
<accession>A0ABQ3MDY8</accession>
<dbReference type="InterPro" id="IPR041413">
    <property type="entry name" value="MLTR_LBD"/>
</dbReference>
<dbReference type="Proteomes" id="UP000605568">
    <property type="component" value="Unassembled WGS sequence"/>
</dbReference>
<dbReference type="InterPro" id="IPR001387">
    <property type="entry name" value="Cro/C1-type_HTH"/>
</dbReference>
<feature type="domain" description="HTH cro/C1-type" evidence="1">
    <location>
        <begin position="37"/>
        <end position="84"/>
    </location>
</feature>
<dbReference type="SMART" id="SM00530">
    <property type="entry name" value="HTH_XRE"/>
    <property type="match status" value="1"/>
</dbReference>
<organism evidence="2 3">
    <name type="scientific">Lentzea cavernae</name>
    <dbReference type="NCBI Taxonomy" id="2020703"/>
    <lineage>
        <taxon>Bacteria</taxon>
        <taxon>Bacillati</taxon>
        <taxon>Actinomycetota</taxon>
        <taxon>Actinomycetes</taxon>
        <taxon>Pseudonocardiales</taxon>
        <taxon>Pseudonocardiaceae</taxon>
        <taxon>Lentzea</taxon>
    </lineage>
</organism>
<dbReference type="Gene3D" id="1.10.260.40">
    <property type="entry name" value="lambda repressor-like DNA-binding domains"/>
    <property type="match status" value="1"/>
</dbReference>
<evidence type="ECO:0000313" key="2">
    <source>
        <dbReference type="EMBL" id="GHH41736.1"/>
    </source>
</evidence>
<comment type="caution">
    <text evidence="2">The sequence shown here is derived from an EMBL/GenBank/DDBJ whole genome shotgun (WGS) entry which is preliminary data.</text>
</comment>
<dbReference type="PANTHER" id="PTHR35010:SF2">
    <property type="entry name" value="BLL4672 PROTEIN"/>
    <property type="match status" value="1"/>
</dbReference>
<dbReference type="PROSITE" id="PS50943">
    <property type="entry name" value="HTH_CROC1"/>
    <property type="match status" value="1"/>
</dbReference>
<keyword evidence="3" id="KW-1185">Reference proteome</keyword>
<sequence length="286" mass="31582">MTSNLHDEVRDFLTSRRARTTPDDVGLLHAGSRRVPGLRREEVAALAGVSVEYYKRLERGNLRGVSDSVLDALARALRLDEAERTHLRNFARAAGRSSAERDQPVVRTVRPALVRLLESMTGTAAGVLNDRLDVLAANSLGRALYSDVFGDPARSNLARYTFLDSRSTRFYPRWEAMADETVAILRTAVSKNPDDRELGELTAELSASSEHFRTRWAAHDVRFHRTGVKDLHHPVVGDLVLSYEAMDLPSDPGLTLLAYTAEAGSRAEDSLRMLGSHAAKAAHEGR</sequence>
<evidence type="ECO:0000259" key="1">
    <source>
        <dbReference type="PROSITE" id="PS50943"/>
    </source>
</evidence>
<dbReference type="EMBL" id="BNAR01000005">
    <property type="protein sequence ID" value="GHH41736.1"/>
    <property type="molecule type" value="Genomic_DNA"/>
</dbReference>
<protein>
    <submittedName>
        <fullName evidence="2">Transcriptional regulator</fullName>
    </submittedName>
</protein>
<evidence type="ECO:0000313" key="3">
    <source>
        <dbReference type="Proteomes" id="UP000605568"/>
    </source>
</evidence>
<gene>
    <name evidence="2" type="ORF">GCM10017774_36830</name>
</gene>
<reference evidence="3" key="1">
    <citation type="journal article" date="2019" name="Int. J. Syst. Evol. Microbiol.">
        <title>The Global Catalogue of Microorganisms (GCM) 10K type strain sequencing project: providing services to taxonomists for standard genome sequencing and annotation.</title>
        <authorList>
            <consortium name="The Broad Institute Genomics Platform"/>
            <consortium name="The Broad Institute Genome Sequencing Center for Infectious Disease"/>
            <person name="Wu L."/>
            <person name="Ma J."/>
        </authorList>
    </citation>
    <scope>NUCLEOTIDE SEQUENCE [LARGE SCALE GENOMIC DNA]</scope>
    <source>
        <strain evidence="3">CGMCC 4.7367</strain>
    </source>
</reference>
<dbReference type="SUPFAM" id="SSF47413">
    <property type="entry name" value="lambda repressor-like DNA-binding domains"/>
    <property type="match status" value="1"/>
</dbReference>
<proteinExistence type="predicted"/>
<dbReference type="Pfam" id="PF17765">
    <property type="entry name" value="MLTR_LBD"/>
    <property type="match status" value="1"/>
</dbReference>
<dbReference type="RefSeq" id="WP_191299179.1">
    <property type="nucleotide sequence ID" value="NZ_BNAR01000005.1"/>
</dbReference>
<dbReference type="CDD" id="cd00093">
    <property type="entry name" value="HTH_XRE"/>
    <property type="match status" value="1"/>
</dbReference>
<dbReference type="Pfam" id="PF13560">
    <property type="entry name" value="HTH_31"/>
    <property type="match status" value="1"/>
</dbReference>
<name>A0ABQ3MDY8_9PSEU</name>